<comment type="subcellular location">
    <subcellularLocation>
        <location evidence="1">Cytoplasm</location>
    </subcellularLocation>
</comment>
<dbReference type="PIRSF" id="PIRSF000105">
    <property type="entry name" value="HCDH"/>
    <property type="match status" value="1"/>
</dbReference>
<dbReference type="InterPro" id="IPR013328">
    <property type="entry name" value="6PGD_dom2"/>
</dbReference>
<gene>
    <name evidence="12" type="ORF">IGS68_20395</name>
</gene>
<dbReference type="Proteomes" id="UP000595197">
    <property type="component" value="Chromosome"/>
</dbReference>
<keyword evidence="4" id="KW-0963">Cytoplasm</keyword>
<name>A0ABX7BDS6_9PROT</name>
<evidence type="ECO:0000313" key="12">
    <source>
        <dbReference type="EMBL" id="QQP92541.1"/>
    </source>
</evidence>
<comment type="subunit">
    <text evidence="3">Homodimer.</text>
</comment>
<evidence type="ECO:0000256" key="3">
    <source>
        <dbReference type="ARBA" id="ARBA00011738"/>
    </source>
</evidence>
<evidence type="ECO:0000313" key="13">
    <source>
        <dbReference type="Proteomes" id="UP000595197"/>
    </source>
</evidence>
<evidence type="ECO:0000256" key="7">
    <source>
        <dbReference type="ARBA" id="ARBA00023027"/>
    </source>
</evidence>
<evidence type="ECO:0000256" key="8">
    <source>
        <dbReference type="ARBA" id="ARBA00038962"/>
    </source>
</evidence>
<evidence type="ECO:0000256" key="5">
    <source>
        <dbReference type="ARBA" id="ARBA00022553"/>
    </source>
</evidence>
<evidence type="ECO:0000259" key="10">
    <source>
        <dbReference type="Pfam" id="PF00725"/>
    </source>
</evidence>
<dbReference type="EMBL" id="CP067420">
    <property type="protein sequence ID" value="QQP92541.1"/>
    <property type="molecule type" value="Genomic_DNA"/>
</dbReference>
<keyword evidence="13" id="KW-1185">Reference proteome</keyword>
<dbReference type="InterPro" id="IPR006108">
    <property type="entry name" value="3HC_DH_C"/>
</dbReference>
<dbReference type="Pfam" id="PF00725">
    <property type="entry name" value="3HCDH"/>
    <property type="match status" value="1"/>
</dbReference>
<evidence type="ECO:0000256" key="9">
    <source>
        <dbReference type="ARBA" id="ARBA00042709"/>
    </source>
</evidence>
<dbReference type="Gene3D" id="3.40.50.720">
    <property type="entry name" value="NAD(P)-binding Rossmann-like Domain"/>
    <property type="match status" value="1"/>
</dbReference>
<dbReference type="GO" id="GO:0003857">
    <property type="term" value="F:(3S)-3-hydroxyacyl-CoA dehydrogenase (NAD+) activity"/>
    <property type="evidence" value="ECO:0007669"/>
    <property type="project" value="UniProtKB-EC"/>
</dbReference>
<reference evidence="12" key="1">
    <citation type="submission" date="2021-02" db="EMBL/GenBank/DDBJ databases">
        <title>Skermanella TT6 skin isolate.</title>
        <authorList>
            <person name="Lee K."/>
            <person name="Ganzorig M."/>
        </authorList>
    </citation>
    <scope>NUCLEOTIDE SEQUENCE</scope>
    <source>
        <strain evidence="12">TT6</strain>
    </source>
</reference>
<dbReference type="InterPro" id="IPR006180">
    <property type="entry name" value="3-OHacyl-CoA_DH_CS"/>
</dbReference>
<dbReference type="PANTHER" id="PTHR48075:SF1">
    <property type="entry name" value="LAMBDA-CRYSTALLIN HOMOLOG"/>
    <property type="match status" value="1"/>
</dbReference>
<evidence type="ECO:0000256" key="2">
    <source>
        <dbReference type="ARBA" id="ARBA00009463"/>
    </source>
</evidence>
<dbReference type="EC" id="1.1.1.45" evidence="8"/>
<keyword evidence="6 12" id="KW-0560">Oxidoreductase</keyword>
<evidence type="ECO:0000259" key="11">
    <source>
        <dbReference type="Pfam" id="PF02737"/>
    </source>
</evidence>
<dbReference type="NCBIfam" id="NF004783">
    <property type="entry name" value="PRK06129.1"/>
    <property type="match status" value="1"/>
</dbReference>
<evidence type="ECO:0000256" key="1">
    <source>
        <dbReference type="ARBA" id="ARBA00004496"/>
    </source>
</evidence>
<proteinExistence type="inferred from homology"/>
<feature type="domain" description="3-hydroxyacyl-CoA dehydrogenase C-terminal" evidence="10">
    <location>
        <begin position="186"/>
        <end position="257"/>
    </location>
</feature>
<dbReference type="SUPFAM" id="SSF51735">
    <property type="entry name" value="NAD(P)-binding Rossmann-fold domains"/>
    <property type="match status" value="1"/>
</dbReference>
<accession>A0ABX7BDS6</accession>
<dbReference type="Pfam" id="PF02737">
    <property type="entry name" value="3HCDH_N"/>
    <property type="match status" value="1"/>
</dbReference>
<dbReference type="InterPro" id="IPR036291">
    <property type="entry name" value="NAD(P)-bd_dom_sf"/>
</dbReference>
<dbReference type="PANTHER" id="PTHR48075">
    <property type="entry name" value="3-HYDROXYACYL-COA DEHYDROGENASE FAMILY PROTEIN"/>
    <property type="match status" value="1"/>
</dbReference>
<keyword evidence="7" id="KW-0520">NAD</keyword>
<dbReference type="SUPFAM" id="SSF48179">
    <property type="entry name" value="6-phosphogluconate dehydrogenase C-terminal domain-like"/>
    <property type="match status" value="1"/>
</dbReference>
<sequence length="315" mass="34982">MVDKIAVVGAGLVGRGWAIVCARANRRVALYDSNPEALPLAMKVIEGNLRDLFNFGLIAVEPDRLLERIEPTSDLAEAIGGASHVQECVLEQVEVKRELFSELDRLAEPEAAIASSSSGLPASSFTEHLKGRARCLVAHPVNPTYLIPLVELIPAPWTDEEVVLRTQALMTALGQEPIRTTREIPGFVLNRLQGALLNEAFKLVQDGVVTVDDVDKTIREGLGLRWSFMGPFETIDLNAPGGIVDYVTRYGQMYYEMAQSQAEPRAWDDNTTGRIERQRRLLLSEDRLQARQDWRDRRLMALAAHKAQAGKTITE</sequence>
<dbReference type="InterPro" id="IPR022694">
    <property type="entry name" value="3-OHacyl-CoA_DH"/>
</dbReference>
<comment type="similarity">
    <text evidence="2">Belongs to the 3-hydroxyacyl-CoA dehydrogenase family.</text>
</comment>
<evidence type="ECO:0000256" key="4">
    <source>
        <dbReference type="ARBA" id="ARBA00022490"/>
    </source>
</evidence>
<organism evidence="12 13">
    <name type="scientific">Skermanella cutis</name>
    <dbReference type="NCBI Taxonomy" id="2775420"/>
    <lineage>
        <taxon>Bacteria</taxon>
        <taxon>Pseudomonadati</taxon>
        <taxon>Pseudomonadota</taxon>
        <taxon>Alphaproteobacteria</taxon>
        <taxon>Rhodospirillales</taxon>
        <taxon>Azospirillaceae</taxon>
        <taxon>Skermanella</taxon>
    </lineage>
</organism>
<keyword evidence="5" id="KW-0597">Phosphoprotein</keyword>
<dbReference type="Gene3D" id="1.10.1040.10">
    <property type="entry name" value="N-(1-d-carboxylethyl)-l-norvaline Dehydrogenase, domain 2"/>
    <property type="match status" value="1"/>
</dbReference>
<evidence type="ECO:0000256" key="6">
    <source>
        <dbReference type="ARBA" id="ARBA00023002"/>
    </source>
</evidence>
<dbReference type="PROSITE" id="PS00067">
    <property type="entry name" value="3HCDH"/>
    <property type="match status" value="1"/>
</dbReference>
<feature type="domain" description="3-hydroxyacyl-CoA dehydrogenase NAD binding" evidence="11">
    <location>
        <begin position="4"/>
        <end position="180"/>
    </location>
</feature>
<dbReference type="InterPro" id="IPR006176">
    <property type="entry name" value="3-OHacyl-CoA_DH_NAD-bd"/>
</dbReference>
<dbReference type="InterPro" id="IPR008927">
    <property type="entry name" value="6-PGluconate_DH-like_C_sf"/>
</dbReference>
<protein>
    <recommendedName>
        <fullName evidence="9">L-gulonate 3-dehydrogenase</fullName>
        <ecNumber evidence="8">1.1.1.45</ecNumber>
    </recommendedName>
    <alternativeName>
        <fullName evidence="9">L-gulonate 3-dehydrogenase</fullName>
    </alternativeName>
</protein>